<name>A0ABW9SQL4_9BURK</name>
<keyword evidence="2" id="KW-1185">Reference proteome</keyword>
<evidence type="ECO:0000313" key="2">
    <source>
        <dbReference type="Proteomes" id="UP000735592"/>
    </source>
</evidence>
<organism evidence="1 2">
    <name type="scientific">Pseudoduganella danionis</name>
    <dbReference type="NCBI Taxonomy" id="1890295"/>
    <lineage>
        <taxon>Bacteria</taxon>
        <taxon>Pseudomonadati</taxon>
        <taxon>Pseudomonadota</taxon>
        <taxon>Betaproteobacteria</taxon>
        <taxon>Burkholderiales</taxon>
        <taxon>Oxalobacteraceae</taxon>
        <taxon>Telluria group</taxon>
        <taxon>Pseudoduganella</taxon>
    </lineage>
</organism>
<gene>
    <name evidence="1" type="ORF">GM655_09160</name>
</gene>
<accession>A0ABW9SQL4</accession>
<dbReference type="Gene3D" id="2.10.260.10">
    <property type="match status" value="1"/>
</dbReference>
<reference evidence="1 2" key="1">
    <citation type="submission" date="2019-11" db="EMBL/GenBank/DDBJ databases">
        <title>Type strains purchased from KCTC, JCM and DSMZ.</title>
        <authorList>
            <person name="Lu H."/>
        </authorList>
    </citation>
    <scope>NUCLEOTIDE SEQUENCE [LARGE SCALE GENOMIC DNA]</scope>
    <source>
        <strain evidence="1 2">DSM 103461</strain>
    </source>
</reference>
<protein>
    <recommendedName>
        <fullName evidence="3">AbrB/MazE/SpoVT family DNA-binding domain-containing protein</fullName>
    </recommendedName>
</protein>
<proteinExistence type="predicted"/>
<comment type="caution">
    <text evidence="1">The sequence shown here is derived from an EMBL/GenBank/DDBJ whole genome shotgun (WGS) entry which is preliminary data.</text>
</comment>
<dbReference type="EMBL" id="WNKW01000002">
    <property type="protein sequence ID" value="MTW32994.1"/>
    <property type="molecule type" value="Genomic_DNA"/>
</dbReference>
<sequence length="85" mass="9140">METQVTLELRQIGKHLALCLPRELALIHQLTAGQSLTVTIPSQQANTAAPVSSVGTLEQMLALFDPDKFGGEFHPSSNIGSEIIK</sequence>
<dbReference type="RefSeq" id="WP_155434374.1">
    <property type="nucleotide sequence ID" value="NZ_JBHLXK010000004.1"/>
</dbReference>
<evidence type="ECO:0008006" key="3">
    <source>
        <dbReference type="Google" id="ProtNLM"/>
    </source>
</evidence>
<evidence type="ECO:0000313" key="1">
    <source>
        <dbReference type="EMBL" id="MTW32994.1"/>
    </source>
</evidence>
<dbReference type="Proteomes" id="UP000735592">
    <property type="component" value="Unassembled WGS sequence"/>
</dbReference>